<dbReference type="PANTHER" id="PTHR31528">
    <property type="entry name" value="4-AMINO-5-HYDROXYMETHYL-2-METHYLPYRIMIDINE PHOSPHATE SYNTHASE THI11-RELATED"/>
    <property type="match status" value="1"/>
</dbReference>
<evidence type="ECO:0000313" key="5">
    <source>
        <dbReference type="EMBL" id="CAB5044129.1"/>
    </source>
</evidence>
<dbReference type="EMBL" id="CAFBMD010000001">
    <property type="protein sequence ID" value="CAB4887456.1"/>
    <property type="molecule type" value="Genomic_DNA"/>
</dbReference>
<dbReference type="Pfam" id="PF09084">
    <property type="entry name" value="NMT1"/>
    <property type="match status" value="1"/>
</dbReference>
<accession>A0A6J6NU33</accession>
<dbReference type="SUPFAM" id="SSF53850">
    <property type="entry name" value="Periplasmic binding protein-like II"/>
    <property type="match status" value="1"/>
</dbReference>
<protein>
    <submittedName>
        <fullName evidence="2">Unannotated protein</fullName>
    </submittedName>
</protein>
<dbReference type="EMBL" id="CAFBQA010000002">
    <property type="protein sequence ID" value="CAB5033561.1"/>
    <property type="molecule type" value="Genomic_DNA"/>
</dbReference>
<dbReference type="EMBL" id="CAFBQF010000002">
    <property type="protein sequence ID" value="CAB5044129.1"/>
    <property type="molecule type" value="Genomic_DNA"/>
</dbReference>
<evidence type="ECO:0000259" key="1">
    <source>
        <dbReference type="Pfam" id="PF09084"/>
    </source>
</evidence>
<evidence type="ECO:0000313" key="4">
    <source>
        <dbReference type="EMBL" id="CAB5033561.1"/>
    </source>
</evidence>
<reference evidence="2" key="1">
    <citation type="submission" date="2020-05" db="EMBL/GenBank/DDBJ databases">
        <authorList>
            <person name="Chiriac C."/>
            <person name="Salcher M."/>
            <person name="Ghai R."/>
            <person name="Kavagutti S V."/>
        </authorList>
    </citation>
    <scope>NUCLEOTIDE SEQUENCE</scope>
</reference>
<dbReference type="InterPro" id="IPR027939">
    <property type="entry name" value="NMT1/THI5"/>
</dbReference>
<gene>
    <name evidence="2" type="ORF">UFOPK2593_00003</name>
    <name evidence="3" type="ORF">UFOPK3492_00035</name>
    <name evidence="4" type="ORF">UFOPK4234_00077</name>
    <name evidence="5" type="ORF">UFOPK4295_00071</name>
</gene>
<dbReference type="AlphaFoldDB" id="A0A6J6NU33"/>
<evidence type="ECO:0000313" key="3">
    <source>
        <dbReference type="EMBL" id="CAB4887456.1"/>
    </source>
</evidence>
<dbReference type="PANTHER" id="PTHR31528:SF15">
    <property type="entry name" value="RIBOFLAVIN-BINDING PROTEIN RIBY"/>
    <property type="match status" value="1"/>
</dbReference>
<dbReference type="Gene3D" id="3.40.190.10">
    <property type="entry name" value="Periplasmic binding protein-like II"/>
    <property type="match status" value="2"/>
</dbReference>
<dbReference type="GO" id="GO:0009228">
    <property type="term" value="P:thiamine biosynthetic process"/>
    <property type="evidence" value="ECO:0007669"/>
    <property type="project" value="InterPro"/>
</dbReference>
<feature type="domain" description="SsuA/THI5-like" evidence="1">
    <location>
        <begin position="117"/>
        <end position="326"/>
    </location>
</feature>
<dbReference type="EMBL" id="CAEZXW010000001">
    <property type="protein sequence ID" value="CAB4690331.1"/>
    <property type="molecule type" value="Genomic_DNA"/>
</dbReference>
<organism evidence="2">
    <name type="scientific">freshwater metagenome</name>
    <dbReference type="NCBI Taxonomy" id="449393"/>
    <lineage>
        <taxon>unclassified sequences</taxon>
        <taxon>metagenomes</taxon>
        <taxon>ecological metagenomes</taxon>
    </lineage>
</organism>
<dbReference type="InterPro" id="IPR015168">
    <property type="entry name" value="SsuA/THI5"/>
</dbReference>
<name>A0A6J6NU33_9ZZZZ</name>
<proteinExistence type="predicted"/>
<evidence type="ECO:0000313" key="2">
    <source>
        <dbReference type="EMBL" id="CAB4690331.1"/>
    </source>
</evidence>
<sequence>MESVQRASRQNRSARTLLSIGVALTTVLAISPSVSSAAGQVAGGVCPKAGLKATINRVPFACVKNAKTKKLTWTKSAAPVAAKTPAPAAAPAAPAGPAEKLPSMTPVSLRLDWTWLPNHIAFGFGKEKGIYAKYNIDLTIKEGKGSGSSILLAHNGNDDFAFASTSALFVNRSKGLDVQNVLLVQRQSSIATVCYKTANFKKAKDLEGKSILMATGSDAANVWPALLKANNVDATKIDVQMASSSTYFALFQAGKADCYNGQYGNDTLRASLLDPKIGAAVKWADMGVPGLGHGIVANATNVKENPALMKAFVAATIEAWTYTCANTTDGGEWYIKNFPQNNADDFWKGYTRLSLPIECEKMQPIGLDDGQVLGTTSDAYINKVVQFLKENNAITDDIKGAFLYRTNAFIPAKK</sequence>